<dbReference type="Proteomes" id="UP001152320">
    <property type="component" value="Chromosome 21"/>
</dbReference>
<comment type="caution">
    <text evidence="1">The sequence shown here is derived from an EMBL/GenBank/DDBJ whole genome shotgun (WGS) entry which is preliminary data.</text>
</comment>
<proteinExistence type="predicted"/>
<dbReference type="EMBL" id="JAIZAY010000021">
    <property type="protein sequence ID" value="KAJ8021586.1"/>
    <property type="molecule type" value="Genomic_DNA"/>
</dbReference>
<accession>A0A9Q0YMH9</accession>
<sequence>MTCYICHGFVNIPGRVYHGFNIFNCVIGGVPKRIPWDVTSTLCKKEECNENFSWGEQS</sequence>
<reference evidence="1" key="1">
    <citation type="submission" date="2021-10" db="EMBL/GenBank/DDBJ databases">
        <title>Tropical sea cucumber genome reveals ecological adaptation and Cuvierian tubules defense mechanism.</title>
        <authorList>
            <person name="Chen T."/>
        </authorList>
    </citation>
    <scope>NUCLEOTIDE SEQUENCE</scope>
    <source>
        <strain evidence="1">Nanhai2018</strain>
        <tissue evidence="1">Muscle</tissue>
    </source>
</reference>
<keyword evidence="2" id="KW-1185">Reference proteome</keyword>
<evidence type="ECO:0000313" key="2">
    <source>
        <dbReference type="Proteomes" id="UP001152320"/>
    </source>
</evidence>
<dbReference type="AlphaFoldDB" id="A0A9Q0YMH9"/>
<protein>
    <submittedName>
        <fullName evidence="1">Uncharacterized protein</fullName>
    </submittedName>
</protein>
<gene>
    <name evidence="1" type="ORF">HOLleu_38833</name>
</gene>
<evidence type="ECO:0000313" key="1">
    <source>
        <dbReference type="EMBL" id="KAJ8021586.1"/>
    </source>
</evidence>
<name>A0A9Q0YMH9_HOLLE</name>
<organism evidence="1 2">
    <name type="scientific">Holothuria leucospilota</name>
    <name type="common">Black long sea cucumber</name>
    <name type="synonym">Mertensiothuria leucospilota</name>
    <dbReference type="NCBI Taxonomy" id="206669"/>
    <lineage>
        <taxon>Eukaryota</taxon>
        <taxon>Metazoa</taxon>
        <taxon>Echinodermata</taxon>
        <taxon>Eleutherozoa</taxon>
        <taxon>Echinozoa</taxon>
        <taxon>Holothuroidea</taxon>
        <taxon>Aspidochirotacea</taxon>
        <taxon>Aspidochirotida</taxon>
        <taxon>Holothuriidae</taxon>
        <taxon>Holothuria</taxon>
    </lineage>
</organism>